<comment type="similarity">
    <text evidence="1">Belongs to the LysR transcriptional regulatory family.</text>
</comment>
<feature type="domain" description="HTH lysR-type" evidence="5">
    <location>
        <begin position="22"/>
        <end position="78"/>
    </location>
</feature>
<dbReference type="Pfam" id="PF00126">
    <property type="entry name" value="HTH_1"/>
    <property type="match status" value="1"/>
</dbReference>
<dbReference type="InterPro" id="IPR005119">
    <property type="entry name" value="LysR_subst-bd"/>
</dbReference>
<dbReference type="PROSITE" id="PS50931">
    <property type="entry name" value="HTH_LYSR"/>
    <property type="match status" value="1"/>
</dbReference>
<evidence type="ECO:0000259" key="5">
    <source>
        <dbReference type="PROSITE" id="PS50931"/>
    </source>
</evidence>
<dbReference type="EMBL" id="PDGH01000126">
    <property type="protein sequence ID" value="POB43830.1"/>
    <property type="molecule type" value="Genomic_DNA"/>
</dbReference>
<dbReference type="Gene3D" id="1.10.10.10">
    <property type="entry name" value="Winged helix-like DNA-binding domain superfamily/Winged helix DNA-binding domain"/>
    <property type="match status" value="1"/>
</dbReference>
<evidence type="ECO:0000256" key="1">
    <source>
        <dbReference type="ARBA" id="ARBA00009437"/>
    </source>
</evidence>
<dbReference type="GO" id="GO:0043565">
    <property type="term" value="F:sequence-specific DNA binding"/>
    <property type="evidence" value="ECO:0007669"/>
    <property type="project" value="TreeGrafter"/>
</dbReference>
<comment type="caution">
    <text evidence="6">The sequence shown here is derived from an EMBL/GenBank/DDBJ whole genome shotgun (WGS) entry which is preliminary data.</text>
</comment>
<dbReference type="InterPro" id="IPR058163">
    <property type="entry name" value="LysR-type_TF_proteobact-type"/>
</dbReference>
<dbReference type="PANTHER" id="PTHR30537:SF5">
    <property type="entry name" value="HTH-TYPE TRANSCRIPTIONAL ACTIVATOR TTDR-RELATED"/>
    <property type="match status" value="1"/>
</dbReference>
<dbReference type="GO" id="GO:0003700">
    <property type="term" value="F:DNA-binding transcription factor activity"/>
    <property type="evidence" value="ECO:0007669"/>
    <property type="project" value="InterPro"/>
</dbReference>
<dbReference type="InterPro" id="IPR000847">
    <property type="entry name" value="LysR_HTH_N"/>
</dbReference>
<dbReference type="SUPFAM" id="SSF46785">
    <property type="entry name" value="Winged helix' DNA-binding domain"/>
    <property type="match status" value="1"/>
</dbReference>
<dbReference type="PANTHER" id="PTHR30537">
    <property type="entry name" value="HTH-TYPE TRANSCRIPTIONAL REGULATOR"/>
    <property type="match status" value="1"/>
</dbReference>
<dbReference type="InterPro" id="IPR036388">
    <property type="entry name" value="WH-like_DNA-bd_sf"/>
</dbReference>
<sequence length="314" mass="36041">MYTCLYLEKIGKFRTVNSIFGNIDDLYLFCCVVEEGSLLAASRKLALPVSTMSRRLSALEERLGLRLLEKRGRELLPTQTGREAFAQLSSGMEQIELGLLHLRHHSERVDGKVKVVMPHRIYGDFVGPVIEQYMRDHPKVKLDLILSQEYATPETDRDLVITFDIRGMDEMIARPFFHARHAFFVSQAYLARVGSITTPEEMATLDWISMTRDTQIPVYQGEQLITMIDTQPRLVVNDINALIRAVEQGFGVASLPLRHVDPSRGLIRVLPEYHRGMRQAYLVYRQRVYQPKALTLLIEALLEKVQQAEFRARP</sequence>
<organism evidence="6 7">
    <name type="scientific">Vibrio vulnificus</name>
    <dbReference type="NCBI Taxonomy" id="672"/>
    <lineage>
        <taxon>Bacteria</taxon>
        <taxon>Pseudomonadati</taxon>
        <taxon>Pseudomonadota</taxon>
        <taxon>Gammaproteobacteria</taxon>
        <taxon>Vibrionales</taxon>
        <taxon>Vibrionaceae</taxon>
        <taxon>Vibrio</taxon>
    </lineage>
</organism>
<proteinExistence type="inferred from homology"/>
<evidence type="ECO:0000256" key="3">
    <source>
        <dbReference type="ARBA" id="ARBA00023125"/>
    </source>
</evidence>
<dbReference type="SUPFAM" id="SSF53850">
    <property type="entry name" value="Periplasmic binding protein-like II"/>
    <property type="match status" value="1"/>
</dbReference>
<keyword evidence="2" id="KW-0805">Transcription regulation</keyword>
<keyword evidence="3" id="KW-0238">DNA-binding</keyword>
<reference evidence="6 7" key="1">
    <citation type="journal article" date="2018" name="Front. Microbiol.">
        <title>Phylogeny of Vibrio vulnificus from the Analysis of the Core-Genome: Implications for Intra-Species Taxonomy.</title>
        <authorList>
            <person name="Roig F.J."/>
            <person name="Gonzalez-Candelas F."/>
            <person name="Sanjuan E."/>
            <person name="Fouz B."/>
            <person name="Feil E.J."/>
            <person name="Llorens C."/>
            <person name="Baker-Austin C."/>
            <person name="Oliver J.D."/>
            <person name="Danin-Poleg Y."/>
            <person name="Gibas C.J."/>
            <person name="Kashi Y."/>
            <person name="Gulig P.A."/>
            <person name="Morrison S.S."/>
            <person name="Amaro C."/>
        </authorList>
    </citation>
    <scope>NUCLEOTIDE SEQUENCE [LARGE SCALE GENOMIC DNA]</scope>
    <source>
        <strain evidence="6 7">CECT4608</strain>
    </source>
</reference>
<name>A0A2S3QY39_VIBVL</name>
<keyword evidence="4" id="KW-0804">Transcription</keyword>
<evidence type="ECO:0000256" key="2">
    <source>
        <dbReference type="ARBA" id="ARBA00023015"/>
    </source>
</evidence>
<gene>
    <name evidence="6" type="ORF">CRN52_19040</name>
</gene>
<dbReference type="Pfam" id="PF03466">
    <property type="entry name" value="LysR_substrate"/>
    <property type="match status" value="1"/>
</dbReference>
<accession>A0A2S3QY39</accession>
<evidence type="ECO:0000313" key="6">
    <source>
        <dbReference type="EMBL" id="POB43830.1"/>
    </source>
</evidence>
<dbReference type="Gene3D" id="3.40.190.290">
    <property type="match status" value="1"/>
</dbReference>
<dbReference type="InterPro" id="IPR036390">
    <property type="entry name" value="WH_DNA-bd_sf"/>
</dbReference>
<dbReference type="GO" id="GO:0006351">
    <property type="term" value="P:DNA-templated transcription"/>
    <property type="evidence" value="ECO:0007669"/>
    <property type="project" value="TreeGrafter"/>
</dbReference>
<evidence type="ECO:0000256" key="4">
    <source>
        <dbReference type="ARBA" id="ARBA00023163"/>
    </source>
</evidence>
<dbReference type="RefSeq" id="WP_103200957.1">
    <property type="nucleotide sequence ID" value="NZ_PDGH01000126.1"/>
</dbReference>
<evidence type="ECO:0000313" key="7">
    <source>
        <dbReference type="Proteomes" id="UP000237466"/>
    </source>
</evidence>
<dbReference type="Proteomes" id="UP000237466">
    <property type="component" value="Unassembled WGS sequence"/>
</dbReference>
<protein>
    <submittedName>
        <fullName evidence="6">Transcriptional regulator</fullName>
    </submittedName>
</protein>
<dbReference type="AlphaFoldDB" id="A0A2S3QY39"/>